<keyword evidence="4" id="KW-1185">Reference proteome</keyword>
<dbReference type="AlphaFoldDB" id="A0A0A7IBW9"/>
<evidence type="ECO:0000256" key="1">
    <source>
        <dbReference type="SAM" id="MobiDB-lite"/>
    </source>
</evidence>
<evidence type="ECO:0000313" key="4">
    <source>
        <dbReference type="Proteomes" id="UP000030636"/>
    </source>
</evidence>
<dbReference type="STRING" id="1447715.AH67_07275"/>
<gene>
    <name evidence="3" type="ORF">AH67_07275</name>
</gene>
<feature type="region of interest" description="Disordered" evidence="1">
    <location>
        <begin position="138"/>
        <end position="171"/>
    </location>
</feature>
<organism evidence="3 4">
    <name type="scientific">Bifidobacterium pseudolongum PV8-2</name>
    <dbReference type="NCBI Taxonomy" id="1447715"/>
    <lineage>
        <taxon>Bacteria</taxon>
        <taxon>Bacillati</taxon>
        <taxon>Actinomycetota</taxon>
        <taxon>Actinomycetes</taxon>
        <taxon>Bifidobacteriales</taxon>
        <taxon>Bifidobacteriaceae</taxon>
        <taxon>Bifidobacterium</taxon>
    </lineage>
</organism>
<evidence type="ECO:0000259" key="2">
    <source>
        <dbReference type="Pfam" id="PF25591"/>
    </source>
</evidence>
<feature type="domain" description="Leucine rich repeat variant" evidence="2">
    <location>
        <begin position="181"/>
        <end position="239"/>
    </location>
</feature>
<dbReference type="KEGG" id="bpsp:AH67_07275"/>
<dbReference type="InterPro" id="IPR057893">
    <property type="entry name" value="LRV_2"/>
</dbReference>
<feature type="compositionally biased region" description="Low complexity" evidence="1">
    <location>
        <begin position="140"/>
        <end position="171"/>
    </location>
</feature>
<dbReference type="Proteomes" id="UP000030636">
    <property type="component" value="Chromosome"/>
</dbReference>
<proteinExistence type="predicted"/>
<dbReference type="EMBL" id="CP007457">
    <property type="protein sequence ID" value="AIZ16730.1"/>
    <property type="molecule type" value="Genomic_DNA"/>
</dbReference>
<name>A0A0A7IBW9_9BIFI</name>
<protein>
    <recommendedName>
        <fullName evidence="2">Leucine rich repeat variant domain-containing protein</fullName>
    </recommendedName>
</protein>
<dbReference type="OrthoDB" id="5179995at2"/>
<reference evidence="3 4" key="1">
    <citation type="journal article" date="2015" name="Genome Announc.">
        <title>Bifidobacterium pseudolongum Strain PV8-2, Isolated from a Stool Sample of an Anemic Kenyan Infant.</title>
        <authorList>
            <person name="Vazquez-Gutierrez P."/>
            <person name="Lacroix C."/>
            <person name="Chassard C."/>
            <person name="Klumpp J."/>
            <person name="Stevens M.J."/>
            <person name="Jans C."/>
        </authorList>
    </citation>
    <scope>NUCLEOTIDE SEQUENCE [LARGE SCALE GENOMIC DNA]</scope>
    <source>
        <strain evidence="3 4">PV8-2</strain>
    </source>
</reference>
<accession>A0A0A7IBW9</accession>
<evidence type="ECO:0000313" key="3">
    <source>
        <dbReference type="EMBL" id="AIZ16730.1"/>
    </source>
</evidence>
<dbReference type="Pfam" id="PF25591">
    <property type="entry name" value="LRV_2"/>
    <property type="match status" value="2"/>
</dbReference>
<sequence>MVSYDEAVAIVQDPQADPVMLAKVAYENPEFGANVAAHPRAYPGLKRWIAQFGDERARRMVAQQGYESPLGPIEDREEAAQPEPAVAAEVAEVAQTPASFEPQGYSGVKMLDEQFNSLPDESVLPSFVTSANVQAMAHDAAQSSPQAYEPQQPAEQSYDPAQQQAATGAQTQPAAANAYGFTAQQAATTNDPAVMQQIAQYAPELHVALAGNPYLYPELRAWLGMLGNPAVNEVLSHRQ</sequence>
<dbReference type="RefSeq" id="WP_022858680.1">
    <property type="nucleotide sequence ID" value="NZ_CP007457.1"/>
</dbReference>
<feature type="domain" description="Leucine rich repeat variant" evidence="2">
    <location>
        <begin position="6"/>
        <end position="64"/>
    </location>
</feature>
<dbReference type="HOGENOM" id="CLU_1329795_0_0_11"/>